<protein>
    <submittedName>
        <fullName evidence="2">HMA2</fullName>
    </submittedName>
</protein>
<feature type="region of interest" description="Disordered" evidence="1">
    <location>
        <begin position="1"/>
        <end position="21"/>
    </location>
</feature>
<feature type="compositionally biased region" description="Polar residues" evidence="1">
    <location>
        <begin position="1"/>
        <end position="10"/>
    </location>
</feature>
<sequence length="21" mass="2230">MTSAGFQRLSSWHGGHTGLSL</sequence>
<name>A0A0A9GVP7_ARUDO</name>
<reference evidence="2" key="1">
    <citation type="submission" date="2014-09" db="EMBL/GenBank/DDBJ databases">
        <authorList>
            <person name="Magalhaes I.L.F."/>
            <person name="Oliveira U."/>
            <person name="Santos F.R."/>
            <person name="Vidigal T.H.D.A."/>
            <person name="Brescovit A.D."/>
            <person name="Santos A.J."/>
        </authorList>
    </citation>
    <scope>NUCLEOTIDE SEQUENCE</scope>
    <source>
        <tissue evidence="2">Shoot tissue taken approximately 20 cm above the soil surface</tissue>
    </source>
</reference>
<proteinExistence type="predicted"/>
<accession>A0A0A9GVP7</accession>
<evidence type="ECO:0000256" key="1">
    <source>
        <dbReference type="SAM" id="MobiDB-lite"/>
    </source>
</evidence>
<organism evidence="2">
    <name type="scientific">Arundo donax</name>
    <name type="common">Giant reed</name>
    <name type="synonym">Donax arundinaceus</name>
    <dbReference type="NCBI Taxonomy" id="35708"/>
    <lineage>
        <taxon>Eukaryota</taxon>
        <taxon>Viridiplantae</taxon>
        <taxon>Streptophyta</taxon>
        <taxon>Embryophyta</taxon>
        <taxon>Tracheophyta</taxon>
        <taxon>Spermatophyta</taxon>
        <taxon>Magnoliopsida</taxon>
        <taxon>Liliopsida</taxon>
        <taxon>Poales</taxon>
        <taxon>Poaceae</taxon>
        <taxon>PACMAD clade</taxon>
        <taxon>Arundinoideae</taxon>
        <taxon>Arundineae</taxon>
        <taxon>Arundo</taxon>
    </lineage>
</organism>
<evidence type="ECO:0000313" key="2">
    <source>
        <dbReference type="EMBL" id="JAE26626.1"/>
    </source>
</evidence>
<dbReference type="AlphaFoldDB" id="A0A0A9GVP7"/>
<reference evidence="2" key="2">
    <citation type="journal article" date="2015" name="Data Brief">
        <title>Shoot transcriptome of the giant reed, Arundo donax.</title>
        <authorList>
            <person name="Barrero R.A."/>
            <person name="Guerrero F.D."/>
            <person name="Moolhuijzen P."/>
            <person name="Goolsby J.A."/>
            <person name="Tidwell J."/>
            <person name="Bellgard S.E."/>
            <person name="Bellgard M.I."/>
        </authorList>
    </citation>
    <scope>NUCLEOTIDE SEQUENCE</scope>
    <source>
        <tissue evidence="2">Shoot tissue taken approximately 20 cm above the soil surface</tissue>
    </source>
</reference>
<dbReference type="EMBL" id="GBRH01171270">
    <property type="protein sequence ID" value="JAE26626.1"/>
    <property type="molecule type" value="Transcribed_RNA"/>
</dbReference>